<reference evidence="6" key="1">
    <citation type="submission" date="2023-08" db="EMBL/GenBank/DDBJ databases">
        <authorList>
            <person name="Messyasz A."/>
            <person name="Mannisto M.K."/>
            <person name="Kerkhof L.J."/>
            <person name="Haggblom M."/>
        </authorList>
    </citation>
    <scope>NUCLEOTIDE SEQUENCE</scope>
    <source>
        <strain evidence="6">M8UP23</strain>
        <plasmid evidence="6">unnamed1</plasmid>
    </source>
</reference>
<dbReference type="InterPro" id="IPR009057">
    <property type="entry name" value="Homeodomain-like_sf"/>
</dbReference>
<dbReference type="Gene3D" id="1.10.357.10">
    <property type="entry name" value="Tetracycline Repressor, domain 2"/>
    <property type="match status" value="1"/>
</dbReference>
<dbReference type="InterPro" id="IPR001647">
    <property type="entry name" value="HTH_TetR"/>
</dbReference>
<sequence>MRTSNKLGRPAAFDKEAALDVAMRLFWERGYEGTSMADLSHAMGIHPSSIYAAFGDKQALFALAAKRYIEVPGQYMVRALAEPTFETFIQAVFYNTVDFLGGKEYPASCFTLTGSLSCGVDTEPAKALMLDIRLRNEAVLKRRLLKARRAGEFSKEENVDDYTRYLSSLLSGLAVQAANGSTRAQLKRTAELALRHLEIRALSEG</sequence>
<dbReference type="InterPro" id="IPR036271">
    <property type="entry name" value="Tet_transcr_reg_TetR-rel_C_sf"/>
</dbReference>
<geneLocation type="plasmid" evidence="6">
    <name>unnamed1</name>
</geneLocation>
<accession>A0AAU7ZKG7</accession>
<dbReference type="EMBL" id="CP132933">
    <property type="protein sequence ID" value="XCB28842.1"/>
    <property type="molecule type" value="Genomic_DNA"/>
</dbReference>
<dbReference type="PRINTS" id="PR00455">
    <property type="entry name" value="HTHTETR"/>
</dbReference>
<reference evidence="6" key="2">
    <citation type="journal article" date="2024" name="Environ. Microbiol.">
        <title>Genome analysis and description of Tunturibacter gen. nov. expands the diversity of Terriglobia in tundra soils.</title>
        <authorList>
            <person name="Messyasz A."/>
            <person name="Mannisto M.K."/>
            <person name="Kerkhof L.J."/>
            <person name="Haggblom M.M."/>
        </authorList>
    </citation>
    <scope>NUCLEOTIDE SEQUENCE</scope>
    <source>
        <strain evidence="6">M8UP23</strain>
    </source>
</reference>
<keyword evidence="3" id="KW-0804">Transcription</keyword>
<evidence type="ECO:0000313" key="6">
    <source>
        <dbReference type="EMBL" id="XCB28842.1"/>
    </source>
</evidence>
<name>A0AAU7ZKG7_9BACT</name>
<dbReference type="SUPFAM" id="SSF46689">
    <property type="entry name" value="Homeodomain-like"/>
    <property type="match status" value="1"/>
</dbReference>
<dbReference type="KEGG" id="temp:RBB75_20615"/>
<organism evidence="6">
    <name type="scientific">Tunturiibacter empetritectus</name>
    <dbReference type="NCBI Taxonomy" id="3069691"/>
    <lineage>
        <taxon>Bacteria</taxon>
        <taxon>Pseudomonadati</taxon>
        <taxon>Acidobacteriota</taxon>
        <taxon>Terriglobia</taxon>
        <taxon>Terriglobales</taxon>
        <taxon>Acidobacteriaceae</taxon>
        <taxon>Tunturiibacter</taxon>
    </lineage>
</organism>
<feature type="DNA-binding region" description="H-T-H motif" evidence="4">
    <location>
        <begin position="35"/>
        <end position="54"/>
    </location>
</feature>
<dbReference type="PANTHER" id="PTHR47506:SF1">
    <property type="entry name" value="HTH-TYPE TRANSCRIPTIONAL REGULATOR YJDC"/>
    <property type="match status" value="1"/>
</dbReference>
<dbReference type="GO" id="GO:0003677">
    <property type="term" value="F:DNA binding"/>
    <property type="evidence" value="ECO:0007669"/>
    <property type="project" value="UniProtKB-UniRule"/>
</dbReference>
<dbReference type="AlphaFoldDB" id="A0AAU7ZKG7"/>
<evidence type="ECO:0000256" key="3">
    <source>
        <dbReference type="ARBA" id="ARBA00023163"/>
    </source>
</evidence>
<dbReference type="PANTHER" id="PTHR47506">
    <property type="entry name" value="TRANSCRIPTIONAL REGULATORY PROTEIN"/>
    <property type="match status" value="1"/>
</dbReference>
<dbReference type="Gene3D" id="1.10.10.60">
    <property type="entry name" value="Homeodomain-like"/>
    <property type="match status" value="1"/>
</dbReference>
<dbReference type="Pfam" id="PF00440">
    <property type="entry name" value="TetR_N"/>
    <property type="match status" value="1"/>
</dbReference>
<gene>
    <name evidence="6" type="ORF">RBB75_20615</name>
</gene>
<keyword evidence="6" id="KW-0614">Plasmid</keyword>
<evidence type="ECO:0000256" key="2">
    <source>
        <dbReference type="ARBA" id="ARBA00023125"/>
    </source>
</evidence>
<protein>
    <submittedName>
        <fullName evidence="6">TetR/AcrR family transcriptional regulator</fullName>
    </submittedName>
</protein>
<feature type="domain" description="HTH tetR-type" evidence="5">
    <location>
        <begin position="12"/>
        <end position="72"/>
    </location>
</feature>
<evidence type="ECO:0000259" key="5">
    <source>
        <dbReference type="PROSITE" id="PS50977"/>
    </source>
</evidence>
<dbReference type="SUPFAM" id="SSF48498">
    <property type="entry name" value="Tetracyclin repressor-like, C-terminal domain"/>
    <property type="match status" value="1"/>
</dbReference>
<dbReference type="PROSITE" id="PS50977">
    <property type="entry name" value="HTH_TETR_2"/>
    <property type="match status" value="1"/>
</dbReference>
<evidence type="ECO:0000256" key="1">
    <source>
        <dbReference type="ARBA" id="ARBA00023015"/>
    </source>
</evidence>
<evidence type="ECO:0000256" key="4">
    <source>
        <dbReference type="PROSITE-ProRule" id="PRU00335"/>
    </source>
</evidence>
<keyword evidence="1" id="KW-0805">Transcription regulation</keyword>
<dbReference type="RefSeq" id="WP_353070497.1">
    <property type="nucleotide sequence ID" value="NZ_CP132933.1"/>
</dbReference>
<keyword evidence="2 4" id="KW-0238">DNA-binding</keyword>
<proteinExistence type="predicted"/>